<organism evidence="12 13">
    <name type="scientific">Candidatus Uhrbacteria bacterium RIFCSPHIGHO2_12_FULL_60_25</name>
    <dbReference type="NCBI Taxonomy" id="1802399"/>
    <lineage>
        <taxon>Bacteria</taxon>
        <taxon>Candidatus Uhriibacteriota</taxon>
    </lineage>
</organism>
<reference evidence="12 13" key="1">
    <citation type="journal article" date="2016" name="Nat. Commun.">
        <title>Thousands of microbial genomes shed light on interconnected biogeochemical processes in an aquifer system.</title>
        <authorList>
            <person name="Anantharaman K."/>
            <person name="Brown C.T."/>
            <person name="Hug L.A."/>
            <person name="Sharon I."/>
            <person name="Castelle C.J."/>
            <person name="Probst A.J."/>
            <person name="Thomas B.C."/>
            <person name="Singh A."/>
            <person name="Wilkins M.J."/>
            <person name="Karaoz U."/>
            <person name="Brodie E.L."/>
            <person name="Williams K.H."/>
            <person name="Hubbard S.S."/>
            <person name="Banfield J.F."/>
        </authorList>
    </citation>
    <scope>NUCLEOTIDE SEQUENCE [LARGE SCALE GENOMIC DNA]</scope>
</reference>
<evidence type="ECO:0000256" key="10">
    <source>
        <dbReference type="ARBA" id="ARBA00032441"/>
    </source>
</evidence>
<evidence type="ECO:0000256" key="8">
    <source>
        <dbReference type="ARBA" id="ARBA00022840"/>
    </source>
</evidence>
<evidence type="ECO:0000256" key="6">
    <source>
        <dbReference type="ARBA" id="ARBA00022723"/>
    </source>
</evidence>
<dbReference type="GO" id="GO:0005524">
    <property type="term" value="F:ATP binding"/>
    <property type="evidence" value="ECO:0007669"/>
    <property type="project" value="UniProtKB-KW"/>
</dbReference>
<dbReference type="Proteomes" id="UP000176603">
    <property type="component" value="Unassembled WGS sequence"/>
</dbReference>
<evidence type="ECO:0000313" key="12">
    <source>
        <dbReference type="EMBL" id="OGL78366.1"/>
    </source>
</evidence>
<dbReference type="SUPFAM" id="SSF52540">
    <property type="entry name" value="P-loop containing nucleoside triphosphate hydrolases"/>
    <property type="match status" value="1"/>
</dbReference>
<keyword evidence="8" id="KW-0067">ATP-binding</keyword>
<evidence type="ECO:0000256" key="5">
    <source>
        <dbReference type="ARBA" id="ARBA00022694"/>
    </source>
</evidence>
<keyword evidence="9" id="KW-0460">Magnesium</keyword>
<dbReference type="GO" id="GO:0005737">
    <property type="term" value="C:cytoplasm"/>
    <property type="evidence" value="ECO:0007669"/>
    <property type="project" value="UniProtKB-SubCell"/>
</dbReference>
<keyword evidence="12" id="KW-0808">Transferase</keyword>
<keyword evidence="5" id="KW-0819">tRNA processing</keyword>
<dbReference type="EMBL" id="MGEH01000032">
    <property type="protein sequence ID" value="OGL78366.1"/>
    <property type="molecule type" value="Genomic_DNA"/>
</dbReference>
<dbReference type="InterPro" id="IPR027417">
    <property type="entry name" value="P-loop_NTPase"/>
</dbReference>
<evidence type="ECO:0000256" key="7">
    <source>
        <dbReference type="ARBA" id="ARBA00022741"/>
    </source>
</evidence>
<dbReference type="Pfam" id="PF02367">
    <property type="entry name" value="TsaE"/>
    <property type="match status" value="1"/>
</dbReference>
<protein>
    <recommendedName>
        <fullName evidence="3">tRNA threonylcarbamoyladenosine biosynthesis protein TsaE</fullName>
    </recommendedName>
    <alternativeName>
        <fullName evidence="10">t(6)A37 threonylcarbamoyladenosine biosynthesis protein TsaE</fullName>
    </alternativeName>
</protein>
<accession>A0A1F7UJA9</accession>
<sequence length="164" mass="18392">MKRKIHSLSKSGSSARRVERASVGMTRVRNVHDWPSVARDIATKLRPGSVLALQGPLGAGKTTFVQALASVLGATRVPKSPTFSMLRTYRVHRGPIRRLLHVDAYRIEHERDLAPLDLDVELSEPGTALVLEWPENVKKWLARRPHATLVIRIQKDGRTARLSR</sequence>
<evidence type="ECO:0000256" key="3">
    <source>
        <dbReference type="ARBA" id="ARBA00019010"/>
    </source>
</evidence>
<dbReference type="GO" id="GO:0046872">
    <property type="term" value="F:metal ion binding"/>
    <property type="evidence" value="ECO:0007669"/>
    <property type="project" value="UniProtKB-KW"/>
</dbReference>
<dbReference type="STRING" id="1802399.A3E39_02590"/>
<feature type="region of interest" description="Disordered" evidence="11">
    <location>
        <begin position="1"/>
        <end position="21"/>
    </location>
</feature>
<evidence type="ECO:0000313" key="13">
    <source>
        <dbReference type="Proteomes" id="UP000176603"/>
    </source>
</evidence>
<dbReference type="PANTHER" id="PTHR33540">
    <property type="entry name" value="TRNA THREONYLCARBAMOYLADENOSINE BIOSYNTHESIS PROTEIN TSAE"/>
    <property type="match status" value="1"/>
</dbReference>
<comment type="subcellular location">
    <subcellularLocation>
        <location evidence="1">Cytoplasm</location>
    </subcellularLocation>
</comment>
<dbReference type="AlphaFoldDB" id="A0A1F7UJA9"/>
<evidence type="ECO:0000256" key="4">
    <source>
        <dbReference type="ARBA" id="ARBA00022490"/>
    </source>
</evidence>
<keyword evidence="7" id="KW-0547">Nucleotide-binding</keyword>
<keyword evidence="6" id="KW-0479">Metal-binding</keyword>
<keyword evidence="4" id="KW-0963">Cytoplasm</keyword>
<proteinExistence type="inferred from homology"/>
<evidence type="ECO:0000256" key="2">
    <source>
        <dbReference type="ARBA" id="ARBA00007599"/>
    </source>
</evidence>
<gene>
    <name evidence="12" type="ORF">A3E39_02590</name>
</gene>
<dbReference type="InterPro" id="IPR003442">
    <property type="entry name" value="T6A_TsaE"/>
</dbReference>
<evidence type="ECO:0000256" key="1">
    <source>
        <dbReference type="ARBA" id="ARBA00004496"/>
    </source>
</evidence>
<comment type="similarity">
    <text evidence="2">Belongs to the TsaE family.</text>
</comment>
<dbReference type="GO" id="GO:0002949">
    <property type="term" value="P:tRNA threonylcarbamoyladenosine modification"/>
    <property type="evidence" value="ECO:0007669"/>
    <property type="project" value="InterPro"/>
</dbReference>
<dbReference type="Gene3D" id="3.40.50.300">
    <property type="entry name" value="P-loop containing nucleotide triphosphate hydrolases"/>
    <property type="match status" value="1"/>
</dbReference>
<evidence type="ECO:0000256" key="11">
    <source>
        <dbReference type="SAM" id="MobiDB-lite"/>
    </source>
</evidence>
<evidence type="ECO:0000256" key="9">
    <source>
        <dbReference type="ARBA" id="ARBA00022842"/>
    </source>
</evidence>
<dbReference type="GO" id="GO:0016740">
    <property type="term" value="F:transferase activity"/>
    <property type="evidence" value="ECO:0007669"/>
    <property type="project" value="UniProtKB-KW"/>
</dbReference>
<dbReference type="NCBIfam" id="TIGR00150">
    <property type="entry name" value="T6A_YjeE"/>
    <property type="match status" value="1"/>
</dbReference>
<comment type="caution">
    <text evidence="12">The sequence shown here is derived from an EMBL/GenBank/DDBJ whole genome shotgun (WGS) entry which is preliminary data.</text>
</comment>
<dbReference type="PANTHER" id="PTHR33540:SF2">
    <property type="entry name" value="TRNA THREONYLCARBAMOYLADENOSINE BIOSYNTHESIS PROTEIN TSAE"/>
    <property type="match status" value="1"/>
</dbReference>
<name>A0A1F7UJA9_9BACT</name>